<dbReference type="InterPro" id="IPR029058">
    <property type="entry name" value="AB_hydrolase_fold"/>
</dbReference>
<dbReference type="AlphaFoldDB" id="A0A2G5CEZ4"/>
<keyword evidence="3" id="KW-0150">Chloroplast</keyword>
<keyword evidence="4" id="KW-0934">Plastid</keyword>
<comment type="subcellular location">
    <subcellularLocation>
        <location evidence="1">Plastid</location>
        <location evidence="1">Chloroplast</location>
    </subcellularLocation>
</comment>
<sequence length="457" mass="50983">MASTTFFMLKPNTKHLLSSCDVVGVSKLEFSSLVGKKNTFLPTSSNRRCSSSINASACVQVQAKAVTSKIKKASSSLARVWREIQGLNNWEGLMEPLDSILQDEIVRYGEFVTACYKAFDLEPNSKRYLNCKYGKKNMLKEVGMEGCGYEVTKYIYATPDINIPTQNGTCCSRWIGYVAVSSDEEAKKLGRRDVLITFRGTVTNPEWVANFMSALSPARLDPYDLLPDVKVESGFLSLYTSDDSSSKFGVGSCREQLLSEVSRITNKYKGEEMSITLAGHSMGSSLAVLHAYDIAELGLNRNGSNQEIPITVFSFGGPRVGNSAFKERCEELGVKVLRVVNINDPVTKLPGVFFNENYRALGGKYELPWSCSCYAHVGVELALDFFKMQDPSCVHDLETYIRLLRCPKRLIQAQREIGTEVFLNKAKELILNAQKFDTWPWQNAVRNVGDLVQTLMI</sequence>
<evidence type="ECO:0000256" key="5">
    <source>
        <dbReference type="ARBA" id="ARBA00022801"/>
    </source>
</evidence>
<dbReference type="CDD" id="cd00519">
    <property type="entry name" value="Lipase_3"/>
    <property type="match status" value="1"/>
</dbReference>
<evidence type="ECO:0000256" key="4">
    <source>
        <dbReference type="ARBA" id="ARBA00022640"/>
    </source>
</evidence>
<reference evidence="10 11" key="1">
    <citation type="submission" date="2017-09" db="EMBL/GenBank/DDBJ databases">
        <title>WGS assembly of Aquilegia coerulea Goldsmith.</title>
        <authorList>
            <person name="Hodges S."/>
            <person name="Kramer E."/>
            <person name="Nordborg M."/>
            <person name="Tomkins J."/>
            <person name="Borevitz J."/>
            <person name="Derieg N."/>
            <person name="Yan J."/>
            <person name="Mihaltcheva S."/>
            <person name="Hayes R.D."/>
            <person name="Rokhsar D."/>
        </authorList>
    </citation>
    <scope>NUCLEOTIDE SEQUENCE [LARGE SCALE GENOMIC DNA]</scope>
    <source>
        <strain evidence="11">cv. Goldsmith</strain>
    </source>
</reference>
<dbReference type="PANTHER" id="PTHR31403:SF4">
    <property type="entry name" value="PHOSPHOLIPASE A1-IALPHA2, CHLOROPLASTIC"/>
    <property type="match status" value="1"/>
</dbReference>
<dbReference type="GO" id="GO:0009507">
    <property type="term" value="C:chloroplast"/>
    <property type="evidence" value="ECO:0007669"/>
    <property type="project" value="UniProtKB-SubCell"/>
</dbReference>
<dbReference type="SUPFAM" id="SSF53474">
    <property type="entry name" value="alpha/beta-Hydrolases"/>
    <property type="match status" value="1"/>
</dbReference>
<dbReference type="Pfam" id="PF01764">
    <property type="entry name" value="Lipase_3"/>
    <property type="match status" value="1"/>
</dbReference>
<dbReference type="Gene3D" id="3.40.50.1820">
    <property type="entry name" value="alpha/beta hydrolase"/>
    <property type="match status" value="1"/>
</dbReference>
<accession>A0A2G5CEZ4</accession>
<evidence type="ECO:0000256" key="3">
    <source>
        <dbReference type="ARBA" id="ARBA00022528"/>
    </source>
</evidence>
<evidence type="ECO:0000256" key="8">
    <source>
        <dbReference type="ARBA" id="ARBA00023098"/>
    </source>
</evidence>
<dbReference type="InParanoid" id="A0A2G5CEZ4"/>
<feature type="domain" description="Fungal lipase-type" evidence="9">
    <location>
        <begin position="196"/>
        <end position="352"/>
    </location>
</feature>
<evidence type="ECO:0000313" key="10">
    <source>
        <dbReference type="EMBL" id="PIA29852.1"/>
    </source>
</evidence>
<dbReference type="GO" id="GO:0016042">
    <property type="term" value="P:lipid catabolic process"/>
    <property type="evidence" value="ECO:0007669"/>
    <property type="project" value="UniProtKB-KW"/>
</dbReference>
<name>A0A2G5CEZ4_AQUCA</name>
<keyword evidence="11" id="KW-1185">Reference proteome</keyword>
<dbReference type="Proteomes" id="UP000230069">
    <property type="component" value="Unassembled WGS sequence"/>
</dbReference>
<keyword evidence="7" id="KW-0442">Lipid degradation</keyword>
<keyword evidence="8" id="KW-0443">Lipid metabolism</keyword>
<evidence type="ECO:0000313" key="11">
    <source>
        <dbReference type="Proteomes" id="UP000230069"/>
    </source>
</evidence>
<protein>
    <recommendedName>
        <fullName evidence="9">Fungal lipase-type domain-containing protein</fullName>
    </recommendedName>
</protein>
<evidence type="ECO:0000256" key="7">
    <source>
        <dbReference type="ARBA" id="ARBA00022963"/>
    </source>
</evidence>
<dbReference type="PANTHER" id="PTHR31403">
    <property type="entry name" value="PHOSPHOLIPASE A1-IBETA2, CHLOROPLASTIC"/>
    <property type="match status" value="1"/>
</dbReference>
<comment type="similarity">
    <text evidence="2">Belongs to the AB hydrolase superfamily. Lipase family.</text>
</comment>
<dbReference type="FunFam" id="3.40.50.1820:FF:000106">
    <property type="entry name" value="Galactolipase DONGLE, chloroplastic"/>
    <property type="match status" value="1"/>
</dbReference>
<dbReference type="FunCoup" id="A0A2G5CEZ4">
    <property type="interactions" value="43"/>
</dbReference>
<keyword evidence="6" id="KW-0809">Transit peptide</keyword>
<evidence type="ECO:0000256" key="1">
    <source>
        <dbReference type="ARBA" id="ARBA00004229"/>
    </source>
</evidence>
<keyword evidence="5" id="KW-0378">Hydrolase</keyword>
<proteinExistence type="inferred from homology"/>
<gene>
    <name evidence="10" type="ORF">AQUCO_05800136v1</name>
</gene>
<dbReference type="InterPro" id="IPR002921">
    <property type="entry name" value="Fungal_lipase-type"/>
</dbReference>
<evidence type="ECO:0000256" key="6">
    <source>
        <dbReference type="ARBA" id="ARBA00022946"/>
    </source>
</evidence>
<evidence type="ECO:0000259" key="9">
    <source>
        <dbReference type="Pfam" id="PF01764"/>
    </source>
</evidence>
<dbReference type="OrthoDB" id="426718at2759"/>
<evidence type="ECO:0000256" key="2">
    <source>
        <dbReference type="ARBA" id="ARBA00010701"/>
    </source>
</evidence>
<dbReference type="GO" id="GO:0008970">
    <property type="term" value="F:phospholipase A1 activity"/>
    <property type="evidence" value="ECO:0007669"/>
    <property type="project" value="TreeGrafter"/>
</dbReference>
<organism evidence="10 11">
    <name type="scientific">Aquilegia coerulea</name>
    <name type="common">Rocky mountain columbine</name>
    <dbReference type="NCBI Taxonomy" id="218851"/>
    <lineage>
        <taxon>Eukaryota</taxon>
        <taxon>Viridiplantae</taxon>
        <taxon>Streptophyta</taxon>
        <taxon>Embryophyta</taxon>
        <taxon>Tracheophyta</taxon>
        <taxon>Spermatophyta</taxon>
        <taxon>Magnoliopsida</taxon>
        <taxon>Ranunculales</taxon>
        <taxon>Ranunculaceae</taxon>
        <taxon>Thalictroideae</taxon>
        <taxon>Aquilegia</taxon>
    </lineage>
</organism>
<dbReference type="EMBL" id="KZ305075">
    <property type="protein sequence ID" value="PIA29852.1"/>
    <property type="molecule type" value="Genomic_DNA"/>
</dbReference>